<dbReference type="Proteomes" id="UP001145114">
    <property type="component" value="Unassembled WGS sequence"/>
</dbReference>
<evidence type="ECO:0000313" key="2">
    <source>
        <dbReference type="Proteomes" id="UP001145114"/>
    </source>
</evidence>
<accession>A0ACC1HCI8</accession>
<evidence type="ECO:0000313" key="1">
    <source>
        <dbReference type="EMBL" id="KAJ1674300.1"/>
    </source>
</evidence>
<name>A0ACC1HCI8_9FUNG</name>
<keyword evidence="2" id="KW-1185">Reference proteome</keyword>
<reference evidence="1" key="1">
    <citation type="submission" date="2022-06" db="EMBL/GenBank/DDBJ databases">
        <title>Phylogenomic reconstructions and comparative analyses of Kickxellomycotina fungi.</title>
        <authorList>
            <person name="Reynolds N.K."/>
            <person name="Stajich J.E."/>
            <person name="Barry K."/>
            <person name="Grigoriev I.V."/>
            <person name="Crous P."/>
            <person name="Smith M.E."/>
        </authorList>
    </citation>
    <scope>NUCLEOTIDE SEQUENCE</scope>
    <source>
        <strain evidence="1">RSA 2271</strain>
    </source>
</reference>
<protein>
    <submittedName>
        <fullName evidence="1">Uncharacterized protein</fullName>
    </submittedName>
</protein>
<comment type="caution">
    <text evidence="1">The sequence shown here is derived from an EMBL/GenBank/DDBJ whole genome shotgun (WGS) entry which is preliminary data.</text>
</comment>
<dbReference type="EMBL" id="JAMZIH010006086">
    <property type="protein sequence ID" value="KAJ1674300.1"/>
    <property type="molecule type" value="Genomic_DNA"/>
</dbReference>
<gene>
    <name evidence="1" type="ORF">EV182_003559</name>
</gene>
<proteinExistence type="predicted"/>
<sequence>MSALSSSSSVTDSSGGGILNDIYQSIFQPGEVNQGVIKVMNAAFIGLFVVLAFLMYATGGNWHVVFLSIIAVGLFASIQWFIAEYKCIRAEKERTKPAKGDSLQSKKPGIPRPTASLHSRKPKRL</sequence>
<organism evidence="1 2">
    <name type="scientific">Spiromyces aspiralis</name>
    <dbReference type="NCBI Taxonomy" id="68401"/>
    <lineage>
        <taxon>Eukaryota</taxon>
        <taxon>Fungi</taxon>
        <taxon>Fungi incertae sedis</taxon>
        <taxon>Zoopagomycota</taxon>
        <taxon>Kickxellomycotina</taxon>
        <taxon>Kickxellomycetes</taxon>
        <taxon>Kickxellales</taxon>
        <taxon>Kickxellaceae</taxon>
        <taxon>Spiromyces</taxon>
    </lineage>
</organism>